<dbReference type="AlphaFoldDB" id="A0AAD6C5U4"/>
<name>A0AAD6C5U4_9EURO</name>
<organism evidence="1 2">
    <name type="scientific">Penicillium daleae</name>
    <dbReference type="NCBI Taxonomy" id="63821"/>
    <lineage>
        <taxon>Eukaryota</taxon>
        <taxon>Fungi</taxon>
        <taxon>Dikarya</taxon>
        <taxon>Ascomycota</taxon>
        <taxon>Pezizomycotina</taxon>
        <taxon>Eurotiomycetes</taxon>
        <taxon>Eurotiomycetidae</taxon>
        <taxon>Eurotiales</taxon>
        <taxon>Aspergillaceae</taxon>
        <taxon>Penicillium</taxon>
    </lineage>
</organism>
<evidence type="ECO:0000313" key="1">
    <source>
        <dbReference type="EMBL" id="KAJ5450540.1"/>
    </source>
</evidence>
<sequence>MTRNSIVMEKSVEHFNETVVIKMTHPRRIHNPGDKRFFGGNPIRPPYLTESERLRFIRAAYQLWSLNLLDSKSRQLKIRTLKYKDLYTLMDLGRFQFWADGVLILDKECMEIEKVDPGRFEHISLFDFSEADTRILAEFYHEGRTRVFWEKDCGWMGCVAIWENWIEEFKDSVVDGLKGDELISEIWYETSDEELMGE</sequence>
<protein>
    <submittedName>
        <fullName evidence="1">Uncharacterized protein</fullName>
    </submittedName>
</protein>
<keyword evidence="2" id="KW-1185">Reference proteome</keyword>
<reference evidence="1" key="1">
    <citation type="submission" date="2022-12" db="EMBL/GenBank/DDBJ databases">
        <authorList>
            <person name="Petersen C."/>
        </authorList>
    </citation>
    <scope>NUCLEOTIDE SEQUENCE</scope>
    <source>
        <strain evidence="1">IBT 16125</strain>
    </source>
</reference>
<dbReference type="Proteomes" id="UP001213681">
    <property type="component" value="Unassembled WGS sequence"/>
</dbReference>
<comment type="caution">
    <text evidence="1">The sequence shown here is derived from an EMBL/GenBank/DDBJ whole genome shotgun (WGS) entry which is preliminary data.</text>
</comment>
<dbReference type="EMBL" id="JAPVEA010000006">
    <property type="protein sequence ID" value="KAJ5450540.1"/>
    <property type="molecule type" value="Genomic_DNA"/>
</dbReference>
<accession>A0AAD6C5U4</accession>
<dbReference type="RefSeq" id="XP_056766075.1">
    <property type="nucleotide sequence ID" value="XM_056910371.1"/>
</dbReference>
<proteinExistence type="predicted"/>
<evidence type="ECO:0000313" key="2">
    <source>
        <dbReference type="Proteomes" id="UP001213681"/>
    </source>
</evidence>
<gene>
    <name evidence="1" type="ORF">N7458_006989</name>
</gene>
<reference evidence="1" key="2">
    <citation type="journal article" date="2023" name="IMA Fungus">
        <title>Comparative genomic study of the Penicillium genus elucidates a diverse pangenome and 15 lateral gene transfer events.</title>
        <authorList>
            <person name="Petersen C."/>
            <person name="Sorensen T."/>
            <person name="Nielsen M.R."/>
            <person name="Sondergaard T.E."/>
            <person name="Sorensen J.L."/>
            <person name="Fitzpatrick D.A."/>
            <person name="Frisvad J.C."/>
            <person name="Nielsen K.L."/>
        </authorList>
    </citation>
    <scope>NUCLEOTIDE SEQUENCE</scope>
    <source>
        <strain evidence="1">IBT 16125</strain>
    </source>
</reference>
<dbReference type="GeneID" id="81600614"/>